<dbReference type="GO" id="GO:0005737">
    <property type="term" value="C:cytoplasm"/>
    <property type="evidence" value="ECO:0007669"/>
    <property type="project" value="TreeGrafter"/>
</dbReference>
<dbReference type="InterPro" id="IPR036388">
    <property type="entry name" value="WH-like_DNA-bd_sf"/>
</dbReference>
<dbReference type="InterPro" id="IPR041664">
    <property type="entry name" value="AAA_16"/>
</dbReference>
<organism evidence="4 5">
    <name type="scientific">Lentzea albida</name>
    <dbReference type="NCBI Taxonomy" id="65499"/>
    <lineage>
        <taxon>Bacteria</taxon>
        <taxon>Bacillati</taxon>
        <taxon>Actinomycetota</taxon>
        <taxon>Actinomycetes</taxon>
        <taxon>Pseudonocardiales</taxon>
        <taxon>Pseudonocardiaceae</taxon>
        <taxon>Lentzea</taxon>
    </lineage>
</organism>
<dbReference type="InterPro" id="IPR027417">
    <property type="entry name" value="P-loop_NTPase"/>
</dbReference>
<dbReference type="PANTHER" id="PTHR16305">
    <property type="entry name" value="TESTICULAR SOLUBLE ADENYLYL CYCLASE"/>
    <property type="match status" value="1"/>
</dbReference>
<dbReference type="STRING" id="65499.SAMN04488000_10715"/>
<evidence type="ECO:0000313" key="5">
    <source>
        <dbReference type="Proteomes" id="UP000199503"/>
    </source>
</evidence>
<evidence type="ECO:0000313" key="4">
    <source>
        <dbReference type="EMBL" id="SER22497.1"/>
    </source>
</evidence>
<feature type="domain" description="HTH luxR-type" evidence="3">
    <location>
        <begin position="891"/>
        <end position="956"/>
    </location>
</feature>
<dbReference type="GO" id="GO:0004016">
    <property type="term" value="F:adenylate cyclase activity"/>
    <property type="evidence" value="ECO:0007669"/>
    <property type="project" value="TreeGrafter"/>
</dbReference>
<accession>A0A1H9MGB1</accession>
<evidence type="ECO:0000256" key="2">
    <source>
        <dbReference type="ARBA" id="ARBA00022840"/>
    </source>
</evidence>
<dbReference type="PROSITE" id="PS50043">
    <property type="entry name" value="HTH_LUXR_2"/>
    <property type="match status" value="1"/>
</dbReference>
<dbReference type="PROSITE" id="PS00622">
    <property type="entry name" value="HTH_LUXR_1"/>
    <property type="match status" value="1"/>
</dbReference>
<dbReference type="EMBL" id="FOFV01000007">
    <property type="protein sequence ID" value="SER22497.1"/>
    <property type="molecule type" value="Genomic_DNA"/>
</dbReference>
<dbReference type="InterPro" id="IPR000792">
    <property type="entry name" value="Tscrpt_reg_LuxR_C"/>
</dbReference>
<dbReference type="SUPFAM" id="SSF48452">
    <property type="entry name" value="TPR-like"/>
    <property type="match status" value="1"/>
</dbReference>
<dbReference type="Pfam" id="PF00196">
    <property type="entry name" value="GerE"/>
    <property type="match status" value="1"/>
</dbReference>
<keyword evidence="5" id="KW-1185">Reference proteome</keyword>
<dbReference type="InterPro" id="IPR011990">
    <property type="entry name" value="TPR-like_helical_dom_sf"/>
</dbReference>
<dbReference type="InterPro" id="IPR016032">
    <property type="entry name" value="Sig_transdc_resp-reg_C-effctor"/>
</dbReference>
<gene>
    <name evidence="4" type="ORF">SAMN04488000_10715</name>
</gene>
<dbReference type="Pfam" id="PF13191">
    <property type="entry name" value="AAA_16"/>
    <property type="match status" value="1"/>
</dbReference>
<evidence type="ECO:0000259" key="3">
    <source>
        <dbReference type="PROSITE" id="PS50043"/>
    </source>
</evidence>
<dbReference type="RefSeq" id="WP_177229817.1">
    <property type="nucleotide sequence ID" value="NZ_FOFV01000007.1"/>
</dbReference>
<dbReference type="GO" id="GO:0003677">
    <property type="term" value="F:DNA binding"/>
    <property type="evidence" value="ECO:0007669"/>
    <property type="project" value="InterPro"/>
</dbReference>
<dbReference type="GO" id="GO:0005524">
    <property type="term" value="F:ATP binding"/>
    <property type="evidence" value="ECO:0007669"/>
    <property type="project" value="UniProtKB-KW"/>
</dbReference>
<dbReference type="CDD" id="cd06170">
    <property type="entry name" value="LuxR_C_like"/>
    <property type="match status" value="1"/>
</dbReference>
<dbReference type="Proteomes" id="UP000199503">
    <property type="component" value="Unassembled WGS sequence"/>
</dbReference>
<dbReference type="Gene3D" id="1.10.10.10">
    <property type="entry name" value="Winged helix-like DNA-binding domain superfamily/Winged helix DNA-binding domain"/>
    <property type="match status" value="1"/>
</dbReference>
<reference evidence="5" key="1">
    <citation type="submission" date="2016-10" db="EMBL/GenBank/DDBJ databases">
        <authorList>
            <person name="Varghese N."/>
            <person name="Submissions S."/>
        </authorList>
    </citation>
    <scope>NUCLEOTIDE SEQUENCE [LARGE SCALE GENOMIC DNA]</scope>
    <source>
        <strain evidence="5">DSM 44437</strain>
    </source>
</reference>
<keyword evidence="2" id="KW-0067">ATP-binding</keyword>
<dbReference type="PRINTS" id="PR00038">
    <property type="entry name" value="HTHLUXR"/>
</dbReference>
<dbReference type="AlphaFoldDB" id="A0A1H9MGB1"/>
<protein>
    <submittedName>
        <fullName evidence="4">Regulatory protein, luxR family</fullName>
    </submittedName>
</protein>
<name>A0A1H9MGB1_9PSEU</name>
<dbReference type="Gene3D" id="3.40.50.300">
    <property type="entry name" value="P-loop containing nucleotide triphosphate hydrolases"/>
    <property type="match status" value="1"/>
</dbReference>
<dbReference type="GO" id="GO:0006355">
    <property type="term" value="P:regulation of DNA-templated transcription"/>
    <property type="evidence" value="ECO:0007669"/>
    <property type="project" value="InterPro"/>
</dbReference>
<evidence type="ECO:0000256" key="1">
    <source>
        <dbReference type="ARBA" id="ARBA00022741"/>
    </source>
</evidence>
<dbReference type="Gene3D" id="1.25.40.10">
    <property type="entry name" value="Tetratricopeptide repeat domain"/>
    <property type="match status" value="1"/>
</dbReference>
<dbReference type="SUPFAM" id="SSF52540">
    <property type="entry name" value="P-loop containing nucleoside triphosphate hydrolases"/>
    <property type="match status" value="1"/>
</dbReference>
<keyword evidence="1" id="KW-0547">Nucleotide-binding</keyword>
<dbReference type="SMART" id="SM00421">
    <property type="entry name" value="HTH_LUXR"/>
    <property type="match status" value="1"/>
</dbReference>
<dbReference type="PANTHER" id="PTHR16305:SF35">
    <property type="entry name" value="TRANSCRIPTIONAL ACTIVATOR DOMAIN"/>
    <property type="match status" value="1"/>
</dbReference>
<sequence length="959" mass="104085">MVSDAHHSPAAGTTLVGRGAELGLIVDALEAAKRATPSVLLVEGTPGLGKTALLDVAHELARERGFAVCRAKASLVEREVPFAVVQQLFDHLPDEMSPRRDDQAVQHACDVIAGHVDDREPSHVDRAVRSLHRFAAELALHAPLCLAVDDVHWADVPSLRWLNHLAHRVAELPVVLLTTRTPGIRPTDPLLMAELELRSRRVRLPFFTAENVSRLTEQFLGRTPDEKFTAALLDGTGGCPTVTHHFLSVMRDRSVVPDHNAVSTLLRPESENLGQSLLARLNRQSPELVEVAKAIAVVEPSGLDLLTAVLDVGDGETADRVRQLGGMGVLTPDGELRFTHRVIKNTIESAISYREREDLHARAARFLHHRRAPAPVVAHHVLRTSARLGAWAVDVLSAAARTAVGEGDPRSGAKLLTRALAEDLSTAERNDVVLRLGLAEACFDPQMAVVHLEEGMAGLDDPATLLKAACRLTQVLYFDGAYDTASEVLRRTRAVIGQDDPVAADMIRLLERVTVPSAAPETRQVDFRLIDEREWRRGDARGRALAGLVAEDASSRGVDLPTCRKAALAALSGGTAAITQDPRLVVAVLDSLLRADEAELALRHSDEILFEARRDELTLTTLLGHALRSRAHHLRGSFREAVADAELALSAARAAKLPDDHFGQVNAIDALARAQVALGDLDAARNALRPFDGSRELPHTWHHTALLHARGAMRMALGDTEGALADQLECGERLQHWGRPSPTLRPWRSYAALAHLRLGQPKPALDLALQELTLAREWGAPTTIGRALLTVGVATGGTSATPWLTEAESVLRRSPARMLHAEAHLELAATRWEKGQHDIARHHVAEARALGERCGVAVEPGERLHGLTSAGAPPAQVPQPAGPTQVARHDPRINALLLTPHEHRVAGLVLDGRSNDEIAHELGVSRRTVEFHLTAIYRKLGIRRRTQLRAALAGYTPRG</sequence>
<dbReference type="SUPFAM" id="SSF46894">
    <property type="entry name" value="C-terminal effector domain of the bipartite response regulators"/>
    <property type="match status" value="1"/>
</dbReference>
<proteinExistence type="predicted"/>